<dbReference type="GO" id="GO:0031902">
    <property type="term" value="C:late endosome membrane"/>
    <property type="evidence" value="ECO:0007669"/>
    <property type="project" value="UniProtKB-SubCell"/>
</dbReference>
<evidence type="ECO:0000256" key="2">
    <source>
        <dbReference type="ARBA" id="ARBA00022448"/>
    </source>
</evidence>
<dbReference type="EMBL" id="JAEUBF010000504">
    <property type="protein sequence ID" value="KAH3678114.1"/>
    <property type="molecule type" value="Genomic_DNA"/>
</dbReference>
<dbReference type="InterPro" id="IPR037202">
    <property type="entry name" value="ESCRT_assembly_dom"/>
</dbReference>
<dbReference type="GO" id="GO:0000813">
    <property type="term" value="C:ESCRT I complex"/>
    <property type="evidence" value="ECO:0007669"/>
    <property type="project" value="UniProtKB-UniRule"/>
</dbReference>
<reference evidence="9" key="2">
    <citation type="submission" date="2021-01" db="EMBL/GenBank/DDBJ databases">
        <authorList>
            <person name="Schikora-Tamarit M.A."/>
        </authorList>
    </citation>
    <scope>NUCLEOTIDE SEQUENCE</scope>
    <source>
        <strain evidence="9">CBS6341</strain>
    </source>
</reference>
<dbReference type="GO" id="GO:0043328">
    <property type="term" value="P:protein transport to vacuole involved in ubiquitin-dependent protein catabolic process via the multivesicular body sorting pathway"/>
    <property type="evidence" value="ECO:0007669"/>
    <property type="project" value="TreeGrafter"/>
</dbReference>
<dbReference type="Proteomes" id="UP000769528">
    <property type="component" value="Unassembled WGS sequence"/>
</dbReference>
<evidence type="ECO:0000313" key="10">
    <source>
        <dbReference type="Proteomes" id="UP000769528"/>
    </source>
</evidence>
<evidence type="ECO:0000313" key="9">
    <source>
        <dbReference type="EMBL" id="KAH3678114.1"/>
    </source>
</evidence>
<protein>
    <recommendedName>
        <fullName evidence="5">Vacuolar protein sorting-associated protein 28</fullName>
    </recommendedName>
    <alternativeName>
        <fullName evidence="5">ESCRT-I complex subunit VPS28</fullName>
    </alternativeName>
</protein>
<dbReference type="FunFam" id="1.20.120.1130:FF:000001">
    <property type="entry name" value="Vacuolar protein sorting-associated protein 28 homolog"/>
    <property type="match status" value="1"/>
</dbReference>
<evidence type="ECO:0000259" key="8">
    <source>
        <dbReference type="PROSITE" id="PS51313"/>
    </source>
</evidence>
<evidence type="ECO:0000256" key="3">
    <source>
        <dbReference type="ARBA" id="ARBA00022753"/>
    </source>
</evidence>
<keyword evidence="10" id="KW-1185">Reference proteome</keyword>
<comment type="function">
    <text evidence="5">Component of the ESCRT-I complex (endosomal sorting complex required for transport I), a regulator of vesicular trafficking process.</text>
</comment>
<dbReference type="InterPro" id="IPR038358">
    <property type="entry name" value="VPS28_N_sf"/>
</dbReference>
<evidence type="ECO:0000256" key="1">
    <source>
        <dbReference type="ARBA" id="ARBA00004633"/>
    </source>
</evidence>
<dbReference type="InterPro" id="IPR017899">
    <property type="entry name" value="VPS28_C"/>
</dbReference>
<accession>A0A9P8PVF4</accession>
<feature type="domain" description="VPS28 N-terminal" evidence="8">
    <location>
        <begin position="20"/>
        <end position="126"/>
    </location>
</feature>
<dbReference type="Gene3D" id="1.20.120.1130">
    <property type="match status" value="1"/>
</dbReference>
<evidence type="ECO:0000259" key="7">
    <source>
        <dbReference type="PROSITE" id="PS51310"/>
    </source>
</evidence>
<proteinExistence type="inferred from homology"/>
<dbReference type="PROSITE" id="PS51310">
    <property type="entry name" value="VPS28_C"/>
    <property type="match status" value="1"/>
</dbReference>
<keyword evidence="2 5" id="KW-0813">Transport</keyword>
<dbReference type="AlphaFoldDB" id="A0A9P8PVF4"/>
<dbReference type="InterPro" id="IPR037206">
    <property type="entry name" value="VPS28_C_sf"/>
</dbReference>
<dbReference type="PANTHER" id="PTHR12937">
    <property type="entry name" value="VACUOLAR PROTEIN SORTING 28, ISOFORM 2 VPS28"/>
    <property type="match status" value="1"/>
</dbReference>
<name>A0A9P8PVF4_9ASCO</name>
<organism evidence="9 10">
    <name type="scientific">Wickerhamomyces mucosus</name>
    <dbReference type="NCBI Taxonomy" id="1378264"/>
    <lineage>
        <taxon>Eukaryota</taxon>
        <taxon>Fungi</taxon>
        <taxon>Dikarya</taxon>
        <taxon>Ascomycota</taxon>
        <taxon>Saccharomycotina</taxon>
        <taxon>Saccharomycetes</taxon>
        <taxon>Phaffomycetales</taxon>
        <taxon>Wickerhamomycetaceae</taxon>
        <taxon>Wickerhamomyces</taxon>
    </lineage>
</organism>
<gene>
    <name evidence="9" type="ORF">WICMUC_001678</name>
</gene>
<feature type="domain" description="VPS28 C-terminal" evidence="7">
    <location>
        <begin position="155"/>
        <end position="250"/>
    </location>
</feature>
<dbReference type="Gene3D" id="1.20.1440.200">
    <property type="match status" value="1"/>
</dbReference>
<evidence type="ECO:0000256" key="5">
    <source>
        <dbReference type="PIRNR" id="PIRNR017535"/>
    </source>
</evidence>
<keyword evidence="4 5" id="KW-0653">Protein transport</keyword>
<dbReference type="PROSITE" id="PS51313">
    <property type="entry name" value="VPS28_N"/>
    <property type="match status" value="1"/>
</dbReference>
<comment type="subcellular location">
    <subcellularLocation>
        <location evidence="1">Late endosome membrane</location>
        <topology evidence="1">Peripheral membrane protein</topology>
    </subcellularLocation>
</comment>
<evidence type="ECO:0000256" key="4">
    <source>
        <dbReference type="ARBA" id="ARBA00022927"/>
    </source>
</evidence>
<dbReference type="InterPro" id="IPR007143">
    <property type="entry name" value="Vps28"/>
</dbReference>
<dbReference type="Pfam" id="PF03997">
    <property type="entry name" value="VPS28"/>
    <property type="match status" value="1"/>
</dbReference>
<keyword evidence="3 5" id="KW-0967">Endosome</keyword>
<dbReference type="InterPro" id="IPR017898">
    <property type="entry name" value="VPS28_N"/>
</dbReference>
<dbReference type="SUPFAM" id="SSF140111">
    <property type="entry name" value="Endosomal sorting complex assembly domain"/>
    <property type="match status" value="1"/>
</dbReference>
<dbReference type="PANTHER" id="PTHR12937:SF0">
    <property type="entry name" value="VACUOLAR PROTEIN SORTING-ASSOCIATED PROTEIN 28 HOMOLOG"/>
    <property type="match status" value="1"/>
</dbReference>
<comment type="similarity">
    <text evidence="5 6">Belongs to the VPS28 family.</text>
</comment>
<dbReference type="SUPFAM" id="SSF140427">
    <property type="entry name" value="VPS28 C-terminal domain-like"/>
    <property type="match status" value="1"/>
</dbReference>
<sequence length="250" mass="28387">MSQPFAPVSSNNRNPSYHKIINSSVNFDEEQVLITNIKEREIYDNLSEIYSILKTLETIEKSYIKDLINDSEYTNVTTRLINQYNSLLKLDSLADFNIVDFTQEYWINVPNAIRRIQVGLPATVENNTVPQLLEPNSTGATGISTTNGNGNGGSFNSRAVAEATGSFITLMDAIKLNYKAKDQLHPLLSDLVQNINKVGSLDSFTSKPKLIEWLIKINKLNVYQELDELELRQFNFDLESSYKEFYSLLE</sequence>
<evidence type="ECO:0000256" key="6">
    <source>
        <dbReference type="PROSITE-ProRule" id="PRU00642"/>
    </source>
</evidence>
<dbReference type="PIRSF" id="PIRSF017535">
    <property type="entry name" value="VPS28"/>
    <property type="match status" value="1"/>
</dbReference>
<dbReference type="OrthoDB" id="2671at2759"/>
<reference evidence="9" key="1">
    <citation type="journal article" date="2021" name="Open Biol.">
        <title>Shared evolutionary footprints suggest mitochondrial oxidative damage underlies multiple complex I losses in fungi.</title>
        <authorList>
            <person name="Schikora-Tamarit M.A."/>
            <person name="Marcet-Houben M."/>
            <person name="Nosek J."/>
            <person name="Gabaldon T."/>
        </authorList>
    </citation>
    <scope>NUCLEOTIDE SEQUENCE</scope>
    <source>
        <strain evidence="9">CBS6341</strain>
    </source>
</reference>
<comment type="caution">
    <text evidence="9">The sequence shown here is derived from an EMBL/GenBank/DDBJ whole genome shotgun (WGS) entry which is preliminary data.</text>
</comment>
<dbReference type="GO" id="GO:0044877">
    <property type="term" value="F:protein-containing complex binding"/>
    <property type="evidence" value="ECO:0007669"/>
    <property type="project" value="TreeGrafter"/>
</dbReference>